<keyword evidence="4" id="KW-1185">Reference proteome</keyword>
<name>A0A8H5FYZ5_9AGAR</name>
<dbReference type="EMBL" id="JAACJO010000009">
    <property type="protein sequence ID" value="KAF5353922.1"/>
    <property type="molecule type" value="Genomic_DNA"/>
</dbReference>
<feature type="domain" description="DUF6534" evidence="2">
    <location>
        <begin position="212"/>
        <end position="295"/>
    </location>
</feature>
<evidence type="ECO:0000259" key="2">
    <source>
        <dbReference type="Pfam" id="PF20152"/>
    </source>
</evidence>
<sequence>MPMILAHLRDVTRGFFWINHSPLPSPTGPPRATPPRCKSKMALSMVDMKFDNTLGALLVGGLCATALYGVTCVQMYSYFIGRSKDTLYFKWMIASLWVLDTFDAVLNGHFLYHYMVTNYLNPTAMLKVVWSVITHVAATSVSNFIIRTMFAHRVFSLSNRNWWLTTLIMVVSSLDLAVGLAITVKAFMIQDFMELQALSNLFYLSFASGTGSDLLVALSLSFYLWRSRTGFQRTDNLIQTLMTYAINTGLLVAIDAAAGMIAYIVMPHNFVFLGFYLLLSKLYLNSYLATLNARDGLRKTMDEPVSIHLSHISGSGASRRFQEPEFTRPNVSGEKSRTETMGISVSTLVDRKVDDYTDHGAVSV</sequence>
<dbReference type="OrthoDB" id="3214861at2759"/>
<feature type="transmembrane region" description="Helical" evidence="1">
    <location>
        <begin position="128"/>
        <end position="150"/>
    </location>
</feature>
<feature type="transmembrane region" description="Helical" evidence="1">
    <location>
        <begin position="270"/>
        <end position="291"/>
    </location>
</feature>
<comment type="caution">
    <text evidence="3">The sequence shown here is derived from an EMBL/GenBank/DDBJ whole genome shotgun (WGS) entry which is preliminary data.</text>
</comment>
<feature type="transmembrane region" description="Helical" evidence="1">
    <location>
        <begin position="91"/>
        <end position="116"/>
    </location>
</feature>
<protein>
    <recommendedName>
        <fullName evidence="2">DUF6534 domain-containing protein</fullName>
    </recommendedName>
</protein>
<feature type="transmembrane region" description="Helical" evidence="1">
    <location>
        <begin position="54"/>
        <end position="79"/>
    </location>
</feature>
<dbReference type="Pfam" id="PF20152">
    <property type="entry name" value="DUF6534"/>
    <property type="match status" value="1"/>
</dbReference>
<evidence type="ECO:0000256" key="1">
    <source>
        <dbReference type="SAM" id="Phobius"/>
    </source>
</evidence>
<evidence type="ECO:0000313" key="3">
    <source>
        <dbReference type="EMBL" id="KAF5353922.1"/>
    </source>
</evidence>
<accession>A0A8H5FYZ5</accession>
<feature type="transmembrane region" description="Helical" evidence="1">
    <location>
        <begin position="162"/>
        <end position="189"/>
    </location>
</feature>
<proteinExistence type="predicted"/>
<keyword evidence="1" id="KW-0472">Membrane</keyword>
<organism evidence="3 4">
    <name type="scientific">Leucocoprinus leucothites</name>
    <dbReference type="NCBI Taxonomy" id="201217"/>
    <lineage>
        <taxon>Eukaryota</taxon>
        <taxon>Fungi</taxon>
        <taxon>Dikarya</taxon>
        <taxon>Basidiomycota</taxon>
        <taxon>Agaricomycotina</taxon>
        <taxon>Agaricomycetes</taxon>
        <taxon>Agaricomycetidae</taxon>
        <taxon>Agaricales</taxon>
        <taxon>Agaricineae</taxon>
        <taxon>Agaricaceae</taxon>
        <taxon>Leucocoprinus</taxon>
    </lineage>
</organism>
<keyword evidence="1" id="KW-1133">Transmembrane helix</keyword>
<dbReference type="AlphaFoldDB" id="A0A8H5FYZ5"/>
<dbReference type="PANTHER" id="PTHR40465:SF1">
    <property type="entry name" value="DUF6534 DOMAIN-CONTAINING PROTEIN"/>
    <property type="match status" value="1"/>
</dbReference>
<dbReference type="Proteomes" id="UP000559027">
    <property type="component" value="Unassembled WGS sequence"/>
</dbReference>
<feature type="transmembrane region" description="Helical" evidence="1">
    <location>
        <begin position="201"/>
        <end position="225"/>
    </location>
</feature>
<dbReference type="PANTHER" id="PTHR40465">
    <property type="entry name" value="CHROMOSOME 1, WHOLE GENOME SHOTGUN SEQUENCE"/>
    <property type="match status" value="1"/>
</dbReference>
<feature type="transmembrane region" description="Helical" evidence="1">
    <location>
        <begin position="237"/>
        <end position="264"/>
    </location>
</feature>
<reference evidence="3 4" key="1">
    <citation type="journal article" date="2020" name="ISME J.">
        <title>Uncovering the hidden diversity of litter-decomposition mechanisms in mushroom-forming fungi.</title>
        <authorList>
            <person name="Floudas D."/>
            <person name="Bentzer J."/>
            <person name="Ahren D."/>
            <person name="Johansson T."/>
            <person name="Persson P."/>
            <person name="Tunlid A."/>
        </authorList>
    </citation>
    <scope>NUCLEOTIDE SEQUENCE [LARGE SCALE GENOMIC DNA]</scope>
    <source>
        <strain evidence="3 4">CBS 146.42</strain>
    </source>
</reference>
<keyword evidence="1" id="KW-0812">Transmembrane</keyword>
<gene>
    <name evidence="3" type="ORF">D9756_007092</name>
</gene>
<dbReference type="InterPro" id="IPR045339">
    <property type="entry name" value="DUF6534"/>
</dbReference>
<evidence type="ECO:0000313" key="4">
    <source>
        <dbReference type="Proteomes" id="UP000559027"/>
    </source>
</evidence>